<feature type="domain" description="Glycosyl transferase family 1" evidence="2">
    <location>
        <begin position="994"/>
        <end position="1128"/>
    </location>
</feature>
<dbReference type="SUPFAM" id="SSF53756">
    <property type="entry name" value="UDP-Glycosyltransferase/glycogen phosphorylase"/>
    <property type="match status" value="3"/>
</dbReference>
<dbReference type="Proteomes" id="UP000017640">
    <property type="component" value="Chromosome"/>
</dbReference>
<dbReference type="GO" id="GO:0016757">
    <property type="term" value="F:glycosyltransferase activity"/>
    <property type="evidence" value="ECO:0007669"/>
    <property type="project" value="InterPro"/>
</dbReference>
<keyword evidence="4" id="KW-1185">Reference proteome</keyword>
<dbReference type="Pfam" id="PF00534">
    <property type="entry name" value="Glycos_transf_1"/>
    <property type="match status" value="3"/>
</dbReference>
<name>U5T5C8_9GAMM</name>
<dbReference type="STRING" id="1335757.SPICUR_08460"/>
<evidence type="ECO:0000256" key="1">
    <source>
        <dbReference type="ARBA" id="ARBA00022679"/>
    </source>
</evidence>
<dbReference type="CDD" id="cd03801">
    <property type="entry name" value="GT4_PimA-like"/>
    <property type="match status" value="1"/>
</dbReference>
<dbReference type="PANTHER" id="PTHR46401">
    <property type="entry name" value="GLYCOSYLTRANSFERASE WBBK-RELATED"/>
    <property type="match status" value="1"/>
</dbReference>
<organism evidence="3 4">
    <name type="scientific">Spiribacter curvatus</name>
    <dbReference type="NCBI Taxonomy" id="1335757"/>
    <lineage>
        <taxon>Bacteria</taxon>
        <taxon>Pseudomonadati</taxon>
        <taxon>Pseudomonadota</taxon>
        <taxon>Gammaproteobacteria</taxon>
        <taxon>Chromatiales</taxon>
        <taxon>Ectothiorhodospiraceae</taxon>
        <taxon>Spiribacter</taxon>
    </lineage>
</organism>
<keyword evidence="1" id="KW-0808">Transferase</keyword>
<accession>U5T5C8</accession>
<dbReference type="GO" id="GO:0009103">
    <property type="term" value="P:lipopolysaccharide biosynthetic process"/>
    <property type="evidence" value="ECO:0007669"/>
    <property type="project" value="TreeGrafter"/>
</dbReference>
<dbReference type="EMBL" id="CP005990">
    <property type="protein sequence ID" value="AGY92620.1"/>
    <property type="molecule type" value="Genomic_DNA"/>
</dbReference>
<sequence length="1181" mass="128714">MPHGVDRHIFHHDRWREIGQRLYAAAIERAAPDIILIPSFFESEAVVNLSHLDPAIPRVVLMHDLIPLIEQREYLDAYPETKADYLRRVEEVKKADHLVCNSAFTAREAIQWLGIEDSRTTPIWADAEARFRPDGDSETQSKALLRAHGVEGPFVLHTGAVDPRKNVDLLIRAFGRLPAAVQATQRLVLAGPISGAERDALAASARRHGVPADALIVLGHVSDELLVALYNGCSAFVFPSRHEGFGLPALEAMRCGAPVLAANATSLVEVVGDEAARFDPDDPQALAEKLERVLTDAAWRAERLAAAQEQAKRFSWDRAAALTMSVFEHLVSAEDNPRRADPAMVSNTGGKPRLAFVSPLPPAHTGIANYSEELLPALAEHYDITLVTDEPLVSDALIEAFGPPLEPDGLREAASAFDRVLYQVGNSPFHSFMADLMDAVPGVVVMHDAYIGGLWFGEPAQFQAPIDGAGKGPPWAQAVRVSHGIGAVAEALGMPRSAFIDQYPASWPIIERARGVIVHSRHARELVERHYTSDATKHWAVIPHLRALPQEADCDAARERLGLAPDAFIIASFGMVAPTKRCKTLLEAWMDSRLAGDHRCQLIFAGPLDLGEYGAALTAMASSPGAGNIRFTDRLTDEAFADWLAAADVAVQLRGESRGETSGAVTHAMAHGLPVLVNTHGSMAELPDDAVYKIDDPIESDALIRALEALHDDAEPRERLGAAARALIATAHAPIACAAEYAEALERAYARDRVSANGLVDALDAEAIQRLGAADQEHLATAIATTLPMGNPRQRLFIDVTATAASDRVTGVERVAQRLVESWLIDSPEGFRIEPVRLVESEGDWCYMTAMDWMRRINGGDLAGLRDEVVDPGPGDILGIVDISGQQLVAAVDSGLHQQLRANGCLVFAVVHDILPVTHPHCFPPGADKTHQRWMEAVSTFDAIFGTSKAVRDTVRGWLVENQPERVEVIKTGHFALGTDHIATSEMGDEPPPNLDLPTDRRLFITVGTIEPRKRHQQVLDAFEHRWAAGSTDCLVIVGKEGWQELPDRHRRDIPETVKRLSGHPERGQRLFWLDGLNDSELDALYHQADGLIAASEDEGYGLPLVEAGARSVPILARDIPVFREVAPAQTCFFQGLTGAALATALDDWAPQRERDECPGQSEASVSWRESAKQLWAQIRS</sequence>
<dbReference type="PATRIC" id="fig|1335757.3.peg.1651"/>
<evidence type="ECO:0000259" key="2">
    <source>
        <dbReference type="Pfam" id="PF00534"/>
    </source>
</evidence>
<dbReference type="AlphaFoldDB" id="U5T5C8"/>
<feature type="domain" description="Glycosyl transferase family 1" evidence="2">
    <location>
        <begin position="556"/>
        <end position="725"/>
    </location>
</feature>
<reference evidence="3 4" key="1">
    <citation type="journal article" date="2013" name="BMC Genomics">
        <title>Genomes of "Spiribacter", a streamlined, successful halophilic bacterium.</title>
        <authorList>
            <person name="Lopez-Perez M."/>
            <person name="Ghai R."/>
            <person name="Leon M.J."/>
            <person name="Rodriguez-Olmos A."/>
            <person name="Copa-Patino J.L."/>
            <person name="Soliveri J."/>
            <person name="Sanchez-Porro C."/>
            <person name="Ventosa A."/>
            <person name="Rodriguez-Valera F."/>
        </authorList>
    </citation>
    <scope>NUCLEOTIDE SEQUENCE [LARGE SCALE GENOMIC DNA]</scope>
    <source>
        <strain evidence="3 4">UAH-SP71</strain>
    </source>
</reference>
<protein>
    <recommendedName>
        <fullName evidence="2">Glycosyl transferase family 1 domain-containing protein</fullName>
    </recommendedName>
</protein>
<evidence type="ECO:0000313" key="3">
    <source>
        <dbReference type="EMBL" id="AGY92620.1"/>
    </source>
</evidence>
<proteinExistence type="predicted"/>
<gene>
    <name evidence="3" type="ORF">SPICUR_08460</name>
</gene>
<dbReference type="PANTHER" id="PTHR46401:SF2">
    <property type="entry name" value="GLYCOSYLTRANSFERASE WBBK-RELATED"/>
    <property type="match status" value="1"/>
</dbReference>
<dbReference type="KEGG" id="spiu:SPICUR_08460"/>
<dbReference type="eggNOG" id="COG0438">
    <property type="taxonomic scope" value="Bacteria"/>
</dbReference>
<evidence type="ECO:0000313" key="4">
    <source>
        <dbReference type="Proteomes" id="UP000017640"/>
    </source>
</evidence>
<feature type="domain" description="Glycosyl transferase family 1" evidence="2">
    <location>
        <begin position="151"/>
        <end position="311"/>
    </location>
</feature>
<dbReference type="HOGENOM" id="CLU_005199_0_1_6"/>
<dbReference type="Gene3D" id="3.40.50.2000">
    <property type="entry name" value="Glycogen Phosphorylase B"/>
    <property type="match status" value="4"/>
</dbReference>
<dbReference type="CDD" id="cd03809">
    <property type="entry name" value="GT4_MtfB-like"/>
    <property type="match status" value="1"/>
</dbReference>
<dbReference type="InterPro" id="IPR001296">
    <property type="entry name" value="Glyco_trans_1"/>
</dbReference>